<dbReference type="CDD" id="cd00067">
    <property type="entry name" value="GAL4"/>
    <property type="match status" value="1"/>
</dbReference>
<sequence length="694" mass="77467">MHGMESTPAKVKKHTRTAIACVSRSPHIKRRAQYADIAALVPKRRCKLRKQKCNGQHPVCSNCKASDAICEYDISNSLARSRAQYLRAIQRIEELEGILQQAGIPGHGSKEWRGCSELKTEEAGSISESLKFAGSFVDVLRDLSLDAGGGYVGASSNITMARMLSTIIKAKEESLSSSSPERHTLMPKSLNVRGFGDGVDAHNVSFMDIDPELADRMIHGYFRHISTLWPIFDTGFIRTLHSNRQILTGTFERAILHLIYAAGGRFLETTGETSDFRSEEHYSIATDVLDDVLRFHDIRSVQMLLLLAVYSLRAPKGPGAWSFVGLAMRLAIDLGMHRRTKTVQAGEERRRCVFWSAYCLDRQISIILGRPFAISDRDIDVELPVGCHEPATPTALIATTSSAMECFIHICRLRIIESHIQQSIYRVDRPTNSTEELDAFLDQLKAWRLSIPIDAQLAGPGSINGQDYYMVYYYKCLRFLLHPHISAPEPQLRYLERCVEACAGVCQTYKRLHQNVTVGFSLMALHSVFFAGLTLLYCSWLAPKQIFTMRTVDHITSCSIVLYIIAERWPGARTYRDIFEIIRQSVADAIEKGEYQPRFVIKSLEPEMQDALRDMQTGEGSHEDFSALVMEMSGSIQKSERSSLDPGMESSSGSVLPGLAFDFSLPASSAVDEGMQLDGDNLDWLASADVNTGV</sequence>
<keyword evidence="11" id="KW-1185">Reference proteome</keyword>
<gene>
    <name evidence="10" type="ORF">Tdes44962_MAKER02151</name>
</gene>
<evidence type="ECO:0000256" key="7">
    <source>
        <dbReference type="ARBA" id="ARBA00023242"/>
    </source>
</evidence>
<comment type="subcellular location">
    <subcellularLocation>
        <location evidence="1">Nucleus</location>
    </subcellularLocation>
</comment>
<keyword evidence="3" id="KW-0862">Zinc</keyword>
<dbReference type="GO" id="GO:0008270">
    <property type="term" value="F:zinc ion binding"/>
    <property type="evidence" value="ECO:0007669"/>
    <property type="project" value="InterPro"/>
</dbReference>
<keyword evidence="5" id="KW-0238">DNA-binding</keyword>
<protein>
    <submittedName>
        <fullName evidence="10">Transcriptional regulatory protein</fullName>
    </submittedName>
</protein>
<dbReference type="AlphaFoldDB" id="A0A9W7SV58"/>
<keyword evidence="2" id="KW-0479">Metal-binding</keyword>
<reference evidence="10 11" key="2">
    <citation type="journal article" date="2021" name="Curr. Genet.">
        <title>Genetic response to nitrogen starvation in the aggressive Eucalyptus foliar pathogen Teratosphaeria destructans.</title>
        <authorList>
            <person name="Havenga M."/>
            <person name="Wingfield B.D."/>
            <person name="Wingfield M.J."/>
            <person name="Dreyer L.L."/>
            <person name="Roets F."/>
            <person name="Aylward J."/>
        </authorList>
    </citation>
    <scope>NUCLEOTIDE SEQUENCE [LARGE SCALE GENOMIC DNA]</scope>
    <source>
        <strain evidence="10">CMW44962</strain>
    </source>
</reference>
<dbReference type="SUPFAM" id="SSF57701">
    <property type="entry name" value="Zn2/Cys6 DNA-binding domain"/>
    <property type="match status" value="1"/>
</dbReference>
<evidence type="ECO:0000256" key="4">
    <source>
        <dbReference type="ARBA" id="ARBA00023015"/>
    </source>
</evidence>
<feature type="transmembrane region" description="Helical" evidence="8">
    <location>
        <begin position="518"/>
        <end position="540"/>
    </location>
</feature>
<dbReference type="GO" id="GO:0006351">
    <property type="term" value="P:DNA-templated transcription"/>
    <property type="evidence" value="ECO:0007669"/>
    <property type="project" value="InterPro"/>
</dbReference>
<dbReference type="PANTHER" id="PTHR47782">
    <property type="entry name" value="ZN(II)2CYS6 TRANSCRIPTION FACTOR (EUROFUNG)-RELATED"/>
    <property type="match status" value="1"/>
</dbReference>
<comment type="caution">
    <text evidence="10">The sequence shown here is derived from an EMBL/GenBank/DDBJ whole genome shotgun (WGS) entry which is preliminary data.</text>
</comment>
<dbReference type="OrthoDB" id="9970124at2759"/>
<keyword evidence="6" id="KW-0804">Transcription</keyword>
<dbReference type="PANTHER" id="PTHR47782:SF12">
    <property type="entry name" value="ZN(II)2CYS6 TRANSCRIPTION FACTOR (EUROFUNG)"/>
    <property type="match status" value="1"/>
</dbReference>
<dbReference type="InterPro" id="IPR052202">
    <property type="entry name" value="Yeast_MetPath_Reg"/>
</dbReference>
<evidence type="ECO:0000256" key="6">
    <source>
        <dbReference type="ARBA" id="ARBA00023163"/>
    </source>
</evidence>
<keyword evidence="7" id="KW-0539">Nucleus</keyword>
<evidence type="ECO:0000256" key="1">
    <source>
        <dbReference type="ARBA" id="ARBA00004123"/>
    </source>
</evidence>
<dbReference type="InterPro" id="IPR001138">
    <property type="entry name" value="Zn2Cys6_DnaBD"/>
</dbReference>
<feature type="domain" description="Xylanolytic transcriptional activator regulatory" evidence="9">
    <location>
        <begin position="320"/>
        <end position="390"/>
    </location>
</feature>
<keyword evidence="4" id="KW-0805">Transcription regulation</keyword>
<evidence type="ECO:0000313" key="10">
    <source>
        <dbReference type="EMBL" id="KAH9831073.1"/>
    </source>
</evidence>
<keyword evidence="8" id="KW-0812">Transmembrane</keyword>
<dbReference type="Pfam" id="PF04082">
    <property type="entry name" value="Fungal_trans"/>
    <property type="match status" value="1"/>
</dbReference>
<keyword evidence="8" id="KW-0472">Membrane</keyword>
<dbReference type="SMART" id="SM00906">
    <property type="entry name" value="Fungal_trans"/>
    <property type="match status" value="1"/>
</dbReference>
<dbReference type="GO" id="GO:0005634">
    <property type="term" value="C:nucleus"/>
    <property type="evidence" value="ECO:0007669"/>
    <property type="project" value="UniProtKB-SubCell"/>
</dbReference>
<dbReference type="Gene3D" id="4.10.240.10">
    <property type="entry name" value="Zn(2)-C6 fungal-type DNA-binding domain"/>
    <property type="match status" value="1"/>
</dbReference>
<dbReference type="Pfam" id="PF00172">
    <property type="entry name" value="Zn_clus"/>
    <property type="match status" value="1"/>
</dbReference>
<evidence type="ECO:0000256" key="5">
    <source>
        <dbReference type="ARBA" id="ARBA00023125"/>
    </source>
</evidence>
<reference evidence="10 11" key="1">
    <citation type="journal article" date="2018" name="IMA Fungus">
        <title>IMA Genome-F 10: Nine draft genome sequences of Claviceps purpurea s.lat., including C. arundinis, C. humidiphila, and C. cf. spartinae, pseudomolecules for the pitch canker pathogen Fusarium circinatum, draft genome of Davidsoniella eucalypti, Grosmannia galeiformis, Quambalaria eucalypti, and Teratosphaeria destructans.</title>
        <authorList>
            <person name="Wingfield B.D."/>
            <person name="Liu M."/>
            <person name="Nguyen H.D."/>
            <person name="Lane F.A."/>
            <person name="Morgan S.W."/>
            <person name="De Vos L."/>
            <person name="Wilken P.M."/>
            <person name="Duong T.A."/>
            <person name="Aylward J."/>
            <person name="Coetzee M.P."/>
            <person name="Dadej K."/>
            <person name="De Beer Z.W."/>
            <person name="Findlay W."/>
            <person name="Havenga M."/>
            <person name="Kolarik M."/>
            <person name="Menzies J.G."/>
            <person name="Naidoo K."/>
            <person name="Pochopski O."/>
            <person name="Shoukouhi P."/>
            <person name="Santana Q.C."/>
            <person name="Seifert K.A."/>
            <person name="Soal N."/>
            <person name="Steenkamp E.T."/>
            <person name="Tatham C.T."/>
            <person name="van der Nest M.A."/>
            <person name="Wingfield M.J."/>
        </authorList>
    </citation>
    <scope>NUCLEOTIDE SEQUENCE [LARGE SCALE GENOMIC DNA]</scope>
    <source>
        <strain evidence="10">CMW44962</strain>
    </source>
</reference>
<evidence type="ECO:0000256" key="2">
    <source>
        <dbReference type="ARBA" id="ARBA00022723"/>
    </source>
</evidence>
<dbReference type="GO" id="GO:0045944">
    <property type="term" value="P:positive regulation of transcription by RNA polymerase II"/>
    <property type="evidence" value="ECO:0007669"/>
    <property type="project" value="TreeGrafter"/>
</dbReference>
<dbReference type="GO" id="GO:0043565">
    <property type="term" value="F:sequence-specific DNA binding"/>
    <property type="evidence" value="ECO:0007669"/>
    <property type="project" value="TreeGrafter"/>
</dbReference>
<proteinExistence type="predicted"/>
<accession>A0A9W7SV58</accession>
<dbReference type="EMBL" id="RIBY02001224">
    <property type="protein sequence ID" value="KAH9831073.1"/>
    <property type="molecule type" value="Genomic_DNA"/>
</dbReference>
<dbReference type="GO" id="GO:0000981">
    <property type="term" value="F:DNA-binding transcription factor activity, RNA polymerase II-specific"/>
    <property type="evidence" value="ECO:0007669"/>
    <property type="project" value="InterPro"/>
</dbReference>
<name>A0A9W7SV58_9PEZI</name>
<evidence type="ECO:0000256" key="3">
    <source>
        <dbReference type="ARBA" id="ARBA00022833"/>
    </source>
</evidence>
<keyword evidence="8" id="KW-1133">Transmembrane helix</keyword>
<dbReference type="Proteomes" id="UP001138500">
    <property type="component" value="Unassembled WGS sequence"/>
</dbReference>
<dbReference type="InterPro" id="IPR007219">
    <property type="entry name" value="XnlR_reg_dom"/>
</dbReference>
<organism evidence="10 11">
    <name type="scientific">Teratosphaeria destructans</name>
    <dbReference type="NCBI Taxonomy" id="418781"/>
    <lineage>
        <taxon>Eukaryota</taxon>
        <taxon>Fungi</taxon>
        <taxon>Dikarya</taxon>
        <taxon>Ascomycota</taxon>
        <taxon>Pezizomycotina</taxon>
        <taxon>Dothideomycetes</taxon>
        <taxon>Dothideomycetidae</taxon>
        <taxon>Mycosphaerellales</taxon>
        <taxon>Teratosphaeriaceae</taxon>
        <taxon>Teratosphaeria</taxon>
    </lineage>
</organism>
<dbReference type="InterPro" id="IPR036864">
    <property type="entry name" value="Zn2-C6_fun-type_DNA-bd_sf"/>
</dbReference>
<evidence type="ECO:0000313" key="11">
    <source>
        <dbReference type="Proteomes" id="UP001138500"/>
    </source>
</evidence>
<evidence type="ECO:0000256" key="8">
    <source>
        <dbReference type="SAM" id="Phobius"/>
    </source>
</evidence>
<dbReference type="CDD" id="cd12148">
    <property type="entry name" value="fungal_TF_MHR"/>
    <property type="match status" value="1"/>
</dbReference>
<evidence type="ECO:0000259" key="9">
    <source>
        <dbReference type="SMART" id="SM00906"/>
    </source>
</evidence>